<dbReference type="AlphaFoldDB" id="A0A1G7YSX6"/>
<dbReference type="Pfam" id="PF00216">
    <property type="entry name" value="Bac_DNA_binding"/>
    <property type="match status" value="1"/>
</dbReference>
<dbReference type="SUPFAM" id="SSF47729">
    <property type="entry name" value="IHF-like DNA-binding proteins"/>
    <property type="match status" value="1"/>
</dbReference>
<keyword evidence="2" id="KW-0226">DNA condensation</keyword>
<dbReference type="Gene3D" id="4.10.520.10">
    <property type="entry name" value="IHF-like DNA-binding proteins"/>
    <property type="match status" value="1"/>
</dbReference>
<dbReference type="GO" id="GO:0030527">
    <property type="term" value="F:structural constituent of chromatin"/>
    <property type="evidence" value="ECO:0007669"/>
    <property type="project" value="InterPro"/>
</dbReference>
<dbReference type="CDD" id="cd13832">
    <property type="entry name" value="IHF"/>
    <property type="match status" value="1"/>
</dbReference>
<keyword evidence="6" id="KW-1185">Reference proteome</keyword>
<dbReference type="InterPro" id="IPR000119">
    <property type="entry name" value="Hist_DNA-bd"/>
</dbReference>
<evidence type="ECO:0000313" key="6">
    <source>
        <dbReference type="Proteomes" id="UP000198779"/>
    </source>
</evidence>
<dbReference type="SMART" id="SM00411">
    <property type="entry name" value="BHL"/>
    <property type="match status" value="1"/>
</dbReference>
<dbReference type="PRINTS" id="PR01727">
    <property type="entry name" value="DNABINDINGHU"/>
</dbReference>
<evidence type="ECO:0000313" key="5">
    <source>
        <dbReference type="EMBL" id="SDG99475.1"/>
    </source>
</evidence>
<dbReference type="Proteomes" id="UP000198779">
    <property type="component" value="Unassembled WGS sequence"/>
</dbReference>
<dbReference type="EMBL" id="FNCQ01000014">
    <property type="protein sequence ID" value="SDG99475.1"/>
    <property type="molecule type" value="Genomic_DNA"/>
</dbReference>
<gene>
    <name evidence="5" type="ORF">SAMN04487901_11466</name>
</gene>
<name>A0A1G7YSX6_9BACT</name>
<dbReference type="PANTHER" id="PTHR33175">
    <property type="entry name" value="DNA-BINDING PROTEIN HU"/>
    <property type="match status" value="1"/>
</dbReference>
<dbReference type="STRING" id="645274.SAMN04487901_11466"/>
<dbReference type="RefSeq" id="WP_091818569.1">
    <property type="nucleotide sequence ID" value="NZ_FNCQ01000014.1"/>
</dbReference>
<keyword evidence="3" id="KW-0238">DNA-binding</keyword>
<reference evidence="6" key="1">
    <citation type="submission" date="2016-10" db="EMBL/GenBank/DDBJ databases">
        <authorList>
            <person name="Varghese N."/>
            <person name="Submissions S."/>
        </authorList>
    </citation>
    <scope>NUCLEOTIDE SEQUENCE [LARGE SCALE GENOMIC DNA]</scope>
    <source>
        <strain evidence="6">BP1-148</strain>
    </source>
</reference>
<protein>
    <submittedName>
        <fullName evidence="5">Integration host factor subunit alpha</fullName>
    </submittedName>
</protein>
<dbReference type="InterPro" id="IPR010992">
    <property type="entry name" value="IHF-like_DNA-bd_dom_sf"/>
</dbReference>
<dbReference type="PANTHER" id="PTHR33175:SF3">
    <property type="entry name" value="DNA-BINDING PROTEIN HU-BETA"/>
    <property type="match status" value="1"/>
</dbReference>
<accession>A0A1G7YSX6</accession>
<comment type="similarity">
    <text evidence="1 4">Belongs to the bacterial histone-like protein family.</text>
</comment>
<evidence type="ECO:0000256" key="4">
    <source>
        <dbReference type="RuleBase" id="RU003939"/>
    </source>
</evidence>
<dbReference type="GO" id="GO:0003677">
    <property type="term" value="F:DNA binding"/>
    <property type="evidence" value="ECO:0007669"/>
    <property type="project" value="UniProtKB-KW"/>
</dbReference>
<dbReference type="GO" id="GO:0005829">
    <property type="term" value="C:cytosol"/>
    <property type="evidence" value="ECO:0007669"/>
    <property type="project" value="TreeGrafter"/>
</dbReference>
<evidence type="ECO:0000256" key="1">
    <source>
        <dbReference type="ARBA" id="ARBA00010529"/>
    </source>
</evidence>
<evidence type="ECO:0000256" key="2">
    <source>
        <dbReference type="ARBA" id="ARBA00023067"/>
    </source>
</evidence>
<sequence length="95" mass="10677">MNNKEFVSILAGRTEKKTSETQKMVESLIAVMSDCFQEGDSVQMANFGNFEVKKKLERVMVNPTTGQRMLVPPKLVLAFKPNPTWKDKIKKGGAE</sequence>
<dbReference type="GO" id="GO:0030261">
    <property type="term" value="P:chromosome condensation"/>
    <property type="evidence" value="ECO:0007669"/>
    <property type="project" value="UniProtKB-KW"/>
</dbReference>
<evidence type="ECO:0000256" key="3">
    <source>
        <dbReference type="ARBA" id="ARBA00023125"/>
    </source>
</evidence>
<proteinExistence type="inferred from homology"/>
<organism evidence="5 6">
    <name type="scientific">Prevotella communis</name>
    <dbReference type="NCBI Taxonomy" id="2913614"/>
    <lineage>
        <taxon>Bacteria</taxon>
        <taxon>Pseudomonadati</taxon>
        <taxon>Bacteroidota</taxon>
        <taxon>Bacteroidia</taxon>
        <taxon>Bacteroidales</taxon>
        <taxon>Prevotellaceae</taxon>
        <taxon>Prevotella</taxon>
    </lineage>
</organism>